<dbReference type="InterPro" id="IPR003593">
    <property type="entry name" value="AAA+_ATPase"/>
</dbReference>
<comment type="similarity">
    <text evidence="1">Belongs to the ABC transporter superfamily.</text>
</comment>
<accession>A0A446CDY9</accession>
<dbReference type="PANTHER" id="PTHR43820:SF4">
    <property type="entry name" value="HIGH-AFFINITY BRANCHED-CHAIN AMINO ACID TRANSPORT ATP-BINDING PROTEIN LIVF"/>
    <property type="match status" value="1"/>
</dbReference>
<dbReference type="InterPro" id="IPR027417">
    <property type="entry name" value="P-loop_NTPase"/>
</dbReference>
<keyword evidence="2" id="KW-0813">Transport</keyword>
<dbReference type="PROSITE" id="PS00211">
    <property type="entry name" value="ABC_TRANSPORTER_1"/>
    <property type="match status" value="1"/>
</dbReference>
<dbReference type="GO" id="GO:0015807">
    <property type="term" value="P:L-amino acid transport"/>
    <property type="evidence" value="ECO:0007669"/>
    <property type="project" value="TreeGrafter"/>
</dbReference>
<dbReference type="InterPro" id="IPR052156">
    <property type="entry name" value="BCAA_Transport_ATP-bd_LivF"/>
</dbReference>
<evidence type="ECO:0000256" key="4">
    <source>
        <dbReference type="ARBA" id="ARBA00022741"/>
    </source>
</evidence>
<dbReference type="InterPro" id="IPR003439">
    <property type="entry name" value="ABC_transporter-like_ATP-bd"/>
</dbReference>
<dbReference type="GO" id="GO:0016887">
    <property type="term" value="F:ATP hydrolysis activity"/>
    <property type="evidence" value="ECO:0007669"/>
    <property type="project" value="InterPro"/>
</dbReference>
<keyword evidence="9" id="KW-1185">Reference proteome</keyword>
<dbReference type="PROSITE" id="PS50893">
    <property type="entry name" value="ABC_TRANSPORTER_2"/>
    <property type="match status" value="1"/>
</dbReference>
<evidence type="ECO:0000313" key="9">
    <source>
        <dbReference type="Proteomes" id="UP000289184"/>
    </source>
</evidence>
<evidence type="ECO:0000256" key="1">
    <source>
        <dbReference type="ARBA" id="ARBA00005417"/>
    </source>
</evidence>
<dbReference type="CDD" id="cd03224">
    <property type="entry name" value="ABC_TM1139_LivF_branched"/>
    <property type="match status" value="1"/>
</dbReference>
<sequence length="256" mass="27947">MSAPGRPKGEYRSAKHEGDQMSALLEVKGLRAGYGRMEVLRGVDLRVNDGEIVVLLGSNGAGKSTLNNTVCGLCKPWGGSVRFDGRDLTGRHYREVVQAGLIQVPEGRRVFPNLSVRENLELGSFTRARERRASNLEKVLSIFPRLRERLAQLAGTMSGGEQQMLAIGRGLMAEPRLLILDEPSLGLSPLMVEELFGLIQRLHGDGLAILLVEQNVGQSLETGQRAYVLENGAVRYSGACSELMASDDVRRAYLGM</sequence>
<dbReference type="Proteomes" id="UP000289184">
    <property type="component" value="Unassembled WGS sequence"/>
</dbReference>
<evidence type="ECO:0000256" key="2">
    <source>
        <dbReference type="ARBA" id="ARBA00022448"/>
    </source>
</evidence>
<evidence type="ECO:0000256" key="6">
    <source>
        <dbReference type="ARBA" id="ARBA00022970"/>
    </source>
</evidence>
<gene>
    <name evidence="8" type="primary">livF_15</name>
    <name evidence="8" type="ORF">AGI3411_02324</name>
</gene>
<evidence type="ECO:0000256" key="5">
    <source>
        <dbReference type="ARBA" id="ARBA00022840"/>
    </source>
</evidence>
<keyword evidence="3" id="KW-1003">Cell membrane</keyword>
<reference evidence="8 9" key="1">
    <citation type="submission" date="2018-07" db="EMBL/GenBank/DDBJ databases">
        <authorList>
            <person name="Peeters C."/>
        </authorList>
    </citation>
    <scope>NUCLEOTIDE SEQUENCE [LARGE SCALE GENOMIC DNA]</scope>
    <source>
        <strain evidence="8 9">LMG 3411</strain>
    </source>
</reference>
<keyword evidence="3" id="KW-0472">Membrane</keyword>
<protein>
    <submittedName>
        <fullName evidence="8">High-affinity branched-chain amino acid transport ATP-binding protein LivF</fullName>
    </submittedName>
</protein>
<dbReference type="GO" id="GO:0015658">
    <property type="term" value="F:branched-chain amino acid transmembrane transporter activity"/>
    <property type="evidence" value="ECO:0007669"/>
    <property type="project" value="TreeGrafter"/>
</dbReference>
<keyword evidence="4" id="KW-0547">Nucleotide-binding</keyword>
<evidence type="ECO:0000256" key="3">
    <source>
        <dbReference type="ARBA" id="ARBA00022475"/>
    </source>
</evidence>
<dbReference type="SUPFAM" id="SSF52540">
    <property type="entry name" value="P-loop containing nucleoside triphosphate hydrolases"/>
    <property type="match status" value="1"/>
</dbReference>
<dbReference type="GO" id="GO:0005524">
    <property type="term" value="F:ATP binding"/>
    <property type="evidence" value="ECO:0007669"/>
    <property type="project" value="UniProtKB-KW"/>
</dbReference>
<feature type="domain" description="ABC transporter" evidence="7">
    <location>
        <begin position="25"/>
        <end position="256"/>
    </location>
</feature>
<evidence type="ECO:0000313" key="8">
    <source>
        <dbReference type="EMBL" id="SSW66039.1"/>
    </source>
</evidence>
<evidence type="ECO:0000259" key="7">
    <source>
        <dbReference type="PROSITE" id="PS50893"/>
    </source>
</evidence>
<name>A0A446CDY9_9BURK</name>
<dbReference type="Pfam" id="PF00005">
    <property type="entry name" value="ABC_tran"/>
    <property type="match status" value="1"/>
</dbReference>
<dbReference type="AlphaFoldDB" id="A0A446CDY9"/>
<dbReference type="EMBL" id="UFQB01000008">
    <property type="protein sequence ID" value="SSW66039.1"/>
    <property type="molecule type" value="Genomic_DNA"/>
</dbReference>
<dbReference type="PANTHER" id="PTHR43820">
    <property type="entry name" value="HIGH-AFFINITY BRANCHED-CHAIN AMINO ACID TRANSPORT ATP-BINDING PROTEIN LIVF"/>
    <property type="match status" value="1"/>
</dbReference>
<organism evidence="8 9">
    <name type="scientific">Achromobacter agilis</name>
    <dbReference type="NCBI Taxonomy" id="1353888"/>
    <lineage>
        <taxon>Bacteria</taxon>
        <taxon>Pseudomonadati</taxon>
        <taxon>Pseudomonadota</taxon>
        <taxon>Betaproteobacteria</taxon>
        <taxon>Burkholderiales</taxon>
        <taxon>Alcaligenaceae</taxon>
        <taxon>Achromobacter</taxon>
    </lineage>
</organism>
<dbReference type="SMART" id="SM00382">
    <property type="entry name" value="AAA"/>
    <property type="match status" value="1"/>
</dbReference>
<keyword evidence="6" id="KW-0029">Amino-acid transport</keyword>
<dbReference type="Gene3D" id="3.40.50.300">
    <property type="entry name" value="P-loop containing nucleotide triphosphate hydrolases"/>
    <property type="match status" value="1"/>
</dbReference>
<dbReference type="InterPro" id="IPR017871">
    <property type="entry name" value="ABC_transporter-like_CS"/>
</dbReference>
<keyword evidence="5 8" id="KW-0067">ATP-binding</keyword>
<proteinExistence type="inferred from homology"/>